<name>A0AAN0WBH2_HEYCO</name>
<sequence length="49" mass="5759">MGREPVCLKNKNDFAVSIPVFEWKALKNMIYMGHICLFTVKKQAFNFHL</sequence>
<protein>
    <submittedName>
        <fullName evidence="1">Uncharacterized protein</fullName>
    </submittedName>
</protein>
<gene>
    <name evidence="1" type="ORF">SB48_HM08orf02139</name>
</gene>
<evidence type="ECO:0000313" key="2">
    <source>
        <dbReference type="Proteomes" id="UP000032024"/>
    </source>
</evidence>
<proteinExistence type="predicted"/>
<dbReference type="AlphaFoldDB" id="A0AAN0WBH2"/>
<accession>A0AAN0WBH2</accession>
<organism evidence="1 2">
    <name type="scientific">Heyndrickxia coagulans</name>
    <name type="common">Weizmannia coagulans</name>
    <dbReference type="NCBI Taxonomy" id="1398"/>
    <lineage>
        <taxon>Bacteria</taxon>
        <taxon>Bacillati</taxon>
        <taxon>Bacillota</taxon>
        <taxon>Bacilli</taxon>
        <taxon>Bacillales</taxon>
        <taxon>Bacillaceae</taxon>
        <taxon>Heyndrickxia</taxon>
    </lineage>
</organism>
<evidence type="ECO:0000313" key="1">
    <source>
        <dbReference type="EMBL" id="AJO22154.1"/>
    </source>
</evidence>
<reference evidence="2" key="1">
    <citation type="submission" date="2015-01" db="EMBL/GenBank/DDBJ databases">
        <title>Comparative genome analysis of Bacillus coagulans HM-08, Clostridium butyricum HM-68, Bacillus subtilis HM-66 and Bacillus paralicheniformis BL-09.</title>
        <authorList>
            <person name="Zhang H."/>
        </authorList>
    </citation>
    <scope>NUCLEOTIDE SEQUENCE [LARGE SCALE GENOMIC DNA]</scope>
    <source>
        <strain evidence="2">HM-08</strain>
    </source>
</reference>
<dbReference type="Proteomes" id="UP000032024">
    <property type="component" value="Chromosome"/>
</dbReference>
<keyword evidence="2" id="KW-1185">Reference proteome</keyword>
<dbReference type="EMBL" id="CP010525">
    <property type="protein sequence ID" value="AJO22154.1"/>
    <property type="molecule type" value="Genomic_DNA"/>
</dbReference>